<dbReference type="Proteomes" id="UP000262802">
    <property type="component" value="Chromosome"/>
</dbReference>
<protein>
    <submittedName>
        <fullName evidence="1">Uncharacterized protein</fullName>
    </submittedName>
</protein>
<evidence type="ECO:0000313" key="2">
    <source>
        <dbReference type="Proteomes" id="UP000262802"/>
    </source>
</evidence>
<dbReference type="RefSeq" id="WP_119444576.1">
    <property type="nucleotide sequence ID" value="NZ_CP032317.1"/>
</dbReference>
<accession>A0A3B7QVA0</accession>
<dbReference type="EMBL" id="CP032317">
    <property type="protein sequence ID" value="AYA36998.1"/>
    <property type="molecule type" value="Genomic_DNA"/>
</dbReference>
<dbReference type="Pfam" id="PF22000">
    <property type="entry name" value="DUF6929"/>
    <property type="match status" value="1"/>
</dbReference>
<dbReference type="AlphaFoldDB" id="A0A3B7QVA0"/>
<dbReference type="KEGG" id="hyh:D3Y59_07975"/>
<dbReference type="InterPro" id="IPR053851">
    <property type="entry name" value="DUF6929"/>
</dbReference>
<sequence>MRATIQREVSLPKLPSASGIEVVGDLAYIIGDDAPFLYCLSARDLVAGNPVQLFETAHFSSGRIPKDLKPDLECLTAVTLADGQRGLLVMGSGATAAREVGFWVALGAGTPPAATVYPLSLTPLYQALKPLLPTGITLNLEAAAATADTLFLMQRSVGTDAGNLVFRCPLGAALDFVQHRTAQLPTIGVQRYTLPNINGKPAGLSGASVHNNLLFVSASVEDTTDPVADGEVLGSFVGIIDAKQHSRKTLDVRMARLVQPNGQPYLGKVESITVRGELGRGCYELLLVTDDDQGGSTAVEVTLAT</sequence>
<gene>
    <name evidence="1" type="ORF">D3Y59_07975</name>
</gene>
<reference evidence="1 2" key="1">
    <citation type="submission" date="2018-09" db="EMBL/GenBank/DDBJ databases">
        <title>Hymenobacter medium sp. nov., isolated from R2A medium.</title>
        <authorList>
            <person name="Yingchao G."/>
        </authorList>
    </citation>
    <scope>NUCLEOTIDE SEQUENCE [LARGE SCALE GENOMIC DNA]</scope>
    <source>
        <strain evidence="2">sh-6</strain>
    </source>
</reference>
<dbReference type="OrthoDB" id="6710009at2"/>
<proteinExistence type="predicted"/>
<name>A0A3B7QVA0_9BACT</name>
<organism evidence="1 2">
    <name type="scientific">Hymenobacter oligotrophus</name>
    <dbReference type="NCBI Taxonomy" id="2319843"/>
    <lineage>
        <taxon>Bacteria</taxon>
        <taxon>Pseudomonadati</taxon>
        <taxon>Bacteroidota</taxon>
        <taxon>Cytophagia</taxon>
        <taxon>Cytophagales</taxon>
        <taxon>Hymenobacteraceae</taxon>
        <taxon>Hymenobacter</taxon>
    </lineage>
</organism>
<keyword evidence="2" id="KW-1185">Reference proteome</keyword>
<evidence type="ECO:0000313" key="1">
    <source>
        <dbReference type="EMBL" id="AYA36998.1"/>
    </source>
</evidence>